<dbReference type="OrthoDB" id="9803461at2"/>
<dbReference type="NCBIfam" id="TIGR04183">
    <property type="entry name" value="Por_Secre_tail"/>
    <property type="match status" value="1"/>
</dbReference>
<evidence type="ECO:0000313" key="3">
    <source>
        <dbReference type="EMBL" id="AFN75328.1"/>
    </source>
</evidence>
<dbReference type="EMBL" id="CP003557">
    <property type="protein sequence ID" value="AFN75328.1"/>
    <property type="molecule type" value="Genomic_DNA"/>
</dbReference>
<protein>
    <submittedName>
        <fullName evidence="3">Polysaccharide deacetylase</fullName>
    </submittedName>
</protein>
<evidence type="ECO:0000256" key="1">
    <source>
        <dbReference type="ARBA" id="ARBA00022729"/>
    </source>
</evidence>
<dbReference type="Pfam" id="PF01522">
    <property type="entry name" value="Polysacc_deac_1"/>
    <property type="match status" value="1"/>
</dbReference>
<name>I7A281_MELRP</name>
<evidence type="ECO:0000259" key="2">
    <source>
        <dbReference type="PROSITE" id="PS51677"/>
    </source>
</evidence>
<reference evidence="3 4" key="1">
    <citation type="journal article" date="2013" name="PLoS ONE">
        <title>Genomic analysis of Melioribacter roseus, facultatively anaerobic organotrophic bacterium representing a novel deep lineage within Bacteriodetes/Chlorobi group.</title>
        <authorList>
            <person name="Kadnikov V.V."/>
            <person name="Mardanov A.V."/>
            <person name="Podosokorskaya O.A."/>
            <person name="Gavrilov S.N."/>
            <person name="Kublanov I.V."/>
            <person name="Beletsky A.V."/>
            <person name="Bonch-Osmolovskaya E.A."/>
            <person name="Ravin N.V."/>
        </authorList>
    </citation>
    <scope>NUCLEOTIDE SEQUENCE [LARGE SCALE GENOMIC DNA]</scope>
    <source>
        <strain evidence="4">JCM 17771 / P3M-2</strain>
    </source>
</reference>
<keyword evidence="1" id="KW-0732">Signal</keyword>
<dbReference type="Proteomes" id="UP000009011">
    <property type="component" value="Chromosome"/>
</dbReference>
<dbReference type="SUPFAM" id="SSF88713">
    <property type="entry name" value="Glycoside hydrolase/deacetylase"/>
    <property type="match status" value="1"/>
</dbReference>
<feature type="domain" description="NodB homology" evidence="2">
    <location>
        <begin position="38"/>
        <end position="237"/>
    </location>
</feature>
<dbReference type="RefSeq" id="WP_014856760.1">
    <property type="nucleotide sequence ID" value="NC_018178.1"/>
</dbReference>
<dbReference type="AlphaFoldDB" id="I7A281"/>
<organism evidence="3 4">
    <name type="scientific">Melioribacter roseus (strain DSM 23840 / JCM 17771 / VKM B-2668 / P3M-2)</name>
    <dbReference type="NCBI Taxonomy" id="1191523"/>
    <lineage>
        <taxon>Bacteria</taxon>
        <taxon>Pseudomonadati</taxon>
        <taxon>Ignavibacteriota</taxon>
        <taxon>Ignavibacteria</taxon>
        <taxon>Ignavibacteriales</taxon>
        <taxon>Melioribacteraceae</taxon>
        <taxon>Melioribacter</taxon>
    </lineage>
</organism>
<dbReference type="InterPro" id="IPR051398">
    <property type="entry name" value="Polysacch_Deacetylase"/>
</dbReference>
<evidence type="ECO:0000313" key="4">
    <source>
        <dbReference type="Proteomes" id="UP000009011"/>
    </source>
</evidence>
<dbReference type="CDD" id="cd10967">
    <property type="entry name" value="CE4_GLA_like_6s"/>
    <property type="match status" value="1"/>
</dbReference>
<dbReference type="GO" id="GO:0005975">
    <property type="term" value="P:carbohydrate metabolic process"/>
    <property type="evidence" value="ECO:0007669"/>
    <property type="project" value="InterPro"/>
</dbReference>
<dbReference type="eggNOG" id="COG0726">
    <property type="taxonomic scope" value="Bacteria"/>
</dbReference>
<accession>I7A281</accession>
<dbReference type="InterPro" id="IPR026444">
    <property type="entry name" value="Secre_tail"/>
</dbReference>
<gene>
    <name evidence="3" type="ordered locus">MROS_2098</name>
</gene>
<dbReference type="InterPro" id="IPR011330">
    <property type="entry name" value="Glyco_hydro/deAcase_b/a-brl"/>
</dbReference>
<dbReference type="PANTHER" id="PTHR34216">
    <property type="match status" value="1"/>
</dbReference>
<dbReference type="PANTHER" id="PTHR34216:SF11">
    <property type="entry name" value="CHITOOLIGOSACCHARIDE DEACETYLASE"/>
    <property type="match status" value="1"/>
</dbReference>
<dbReference type="KEGG" id="mro:MROS_2098"/>
<dbReference type="Gene3D" id="3.20.20.370">
    <property type="entry name" value="Glycoside hydrolase/deacetylase"/>
    <property type="match status" value="1"/>
</dbReference>
<dbReference type="HOGENOM" id="CLU_051482_0_0_10"/>
<dbReference type="STRING" id="1191523.MROS_2098"/>
<dbReference type="PROSITE" id="PS51677">
    <property type="entry name" value="NODB"/>
    <property type="match status" value="1"/>
</dbReference>
<dbReference type="InterPro" id="IPR002509">
    <property type="entry name" value="NODB_dom"/>
</dbReference>
<keyword evidence="4" id="KW-1185">Reference proteome</keyword>
<dbReference type="GO" id="GO:0016810">
    <property type="term" value="F:hydrolase activity, acting on carbon-nitrogen (but not peptide) bonds"/>
    <property type="evidence" value="ECO:0007669"/>
    <property type="project" value="InterPro"/>
</dbReference>
<sequence>MAKKTILFFCFIIYLNKILPQSKTDDYKVADWFEFKKAAITYTFDDNCSNQLLKIVPMFDEYGFKLTLYTVTNWGPNWKALNNAAENGHEIASHTVSHPYLDQLSESELENELENSAEAIHSNIKTGTPLTIAYPYCRPGKLSLVKKYYIAARGCQGYIEKKTPSDLFNISSIICGSEGPVKTVKEFNTKAEEAARSGGWCVYLLHGIDDDGGYSPLPSDTLRKSLDYLKKNDDRFWVDNFINVVKYIGERNSLTINETYRSNDTIIFTANDTLDDNVYDFPVTVRRKIPVGWKSYILIQNNKEITFKVIQENGQDYIVFNVAPDSAEIFFIKNKTTEIKDEFKDGNLKSGRLNNYPNPFNLSTNITFSLDEPGVVKLTIYDVLGRQVDTVSKIYSAAGEHLLTYSANKLSGGVYFYALDTSRGRIGVNKMSLLK</sequence>
<proteinExistence type="predicted"/>
<dbReference type="Pfam" id="PF18962">
    <property type="entry name" value="Por_Secre_tail"/>
    <property type="match status" value="1"/>
</dbReference>